<dbReference type="AlphaFoldDB" id="A0A9P6H4X3"/>
<protein>
    <submittedName>
        <fullName evidence="2">Uncharacterized protein</fullName>
    </submittedName>
</protein>
<keyword evidence="3" id="KW-1185">Reference proteome</keyword>
<reference evidence="2" key="2">
    <citation type="submission" date="2020-11" db="EMBL/GenBank/DDBJ databases">
        <authorList>
            <consortium name="DOE Joint Genome Institute"/>
            <person name="Kuo A."/>
            <person name="Miyauchi S."/>
            <person name="Kiss E."/>
            <person name="Drula E."/>
            <person name="Kohler A."/>
            <person name="Sanchez-Garcia M."/>
            <person name="Andreopoulos B."/>
            <person name="Barry K.W."/>
            <person name="Bonito G."/>
            <person name="Buee M."/>
            <person name="Carver A."/>
            <person name="Chen C."/>
            <person name="Cichocki N."/>
            <person name="Clum A."/>
            <person name="Culley D."/>
            <person name="Crous P.W."/>
            <person name="Fauchery L."/>
            <person name="Girlanda M."/>
            <person name="Hayes R."/>
            <person name="Keri Z."/>
            <person name="Labutti K."/>
            <person name="Lipzen A."/>
            <person name="Lombard V."/>
            <person name="Magnuson J."/>
            <person name="Maillard F."/>
            <person name="Morin E."/>
            <person name="Murat C."/>
            <person name="Nolan M."/>
            <person name="Ohm R."/>
            <person name="Pangilinan J."/>
            <person name="Pereira M."/>
            <person name="Perotto S."/>
            <person name="Peter M."/>
            <person name="Riley R."/>
            <person name="Sitrit Y."/>
            <person name="Stielow B."/>
            <person name="Szollosi G."/>
            <person name="Zifcakova L."/>
            <person name="Stursova M."/>
            <person name="Spatafora J.W."/>
            <person name="Tedersoo L."/>
            <person name="Vaario L.-M."/>
            <person name="Yamada A."/>
            <person name="Yan M."/>
            <person name="Wang P."/>
            <person name="Xu J."/>
            <person name="Bruns T."/>
            <person name="Baldrian P."/>
            <person name="Vilgalys R."/>
            <person name="Henrissat B."/>
            <person name="Grigoriev I.V."/>
            <person name="Hibbett D."/>
            <person name="Nagy L.G."/>
            <person name="Martin F.M."/>
        </authorList>
    </citation>
    <scope>NUCLEOTIDE SEQUENCE</scope>
    <source>
        <strain evidence="2">UH-Tt-Lm1</strain>
    </source>
</reference>
<evidence type="ECO:0000313" key="2">
    <source>
        <dbReference type="EMBL" id="KAF9778111.1"/>
    </source>
</evidence>
<reference evidence="2" key="1">
    <citation type="journal article" date="2020" name="Nat. Commun.">
        <title>Large-scale genome sequencing of mycorrhizal fungi provides insights into the early evolution of symbiotic traits.</title>
        <authorList>
            <person name="Miyauchi S."/>
            <person name="Kiss E."/>
            <person name="Kuo A."/>
            <person name="Drula E."/>
            <person name="Kohler A."/>
            <person name="Sanchez-Garcia M."/>
            <person name="Morin E."/>
            <person name="Andreopoulos B."/>
            <person name="Barry K.W."/>
            <person name="Bonito G."/>
            <person name="Buee M."/>
            <person name="Carver A."/>
            <person name="Chen C."/>
            <person name="Cichocki N."/>
            <person name="Clum A."/>
            <person name="Culley D."/>
            <person name="Crous P.W."/>
            <person name="Fauchery L."/>
            <person name="Girlanda M."/>
            <person name="Hayes R.D."/>
            <person name="Keri Z."/>
            <person name="LaButti K."/>
            <person name="Lipzen A."/>
            <person name="Lombard V."/>
            <person name="Magnuson J."/>
            <person name="Maillard F."/>
            <person name="Murat C."/>
            <person name="Nolan M."/>
            <person name="Ohm R.A."/>
            <person name="Pangilinan J."/>
            <person name="Pereira M.F."/>
            <person name="Perotto S."/>
            <person name="Peter M."/>
            <person name="Pfister S."/>
            <person name="Riley R."/>
            <person name="Sitrit Y."/>
            <person name="Stielow J.B."/>
            <person name="Szollosi G."/>
            <person name="Zifcakova L."/>
            <person name="Stursova M."/>
            <person name="Spatafora J.W."/>
            <person name="Tedersoo L."/>
            <person name="Vaario L.M."/>
            <person name="Yamada A."/>
            <person name="Yan M."/>
            <person name="Wang P."/>
            <person name="Xu J."/>
            <person name="Bruns T."/>
            <person name="Baldrian P."/>
            <person name="Vilgalys R."/>
            <person name="Dunand C."/>
            <person name="Henrissat B."/>
            <person name="Grigoriev I.V."/>
            <person name="Hibbett D."/>
            <person name="Nagy L.G."/>
            <person name="Martin F.M."/>
        </authorList>
    </citation>
    <scope>NUCLEOTIDE SEQUENCE</scope>
    <source>
        <strain evidence="2">UH-Tt-Lm1</strain>
    </source>
</reference>
<comment type="caution">
    <text evidence="2">The sequence shown here is derived from an EMBL/GenBank/DDBJ whole genome shotgun (WGS) entry which is preliminary data.</text>
</comment>
<feature type="region of interest" description="Disordered" evidence="1">
    <location>
        <begin position="61"/>
        <end position="106"/>
    </location>
</feature>
<dbReference type="Proteomes" id="UP000736335">
    <property type="component" value="Unassembled WGS sequence"/>
</dbReference>
<dbReference type="EMBL" id="WIUZ02000024">
    <property type="protein sequence ID" value="KAF9778111.1"/>
    <property type="molecule type" value="Genomic_DNA"/>
</dbReference>
<feature type="compositionally biased region" description="Acidic residues" evidence="1">
    <location>
        <begin position="66"/>
        <end position="84"/>
    </location>
</feature>
<dbReference type="OrthoDB" id="10481788at2759"/>
<feature type="region of interest" description="Disordered" evidence="1">
    <location>
        <begin position="133"/>
        <end position="183"/>
    </location>
</feature>
<organism evidence="2 3">
    <name type="scientific">Thelephora terrestris</name>
    <dbReference type="NCBI Taxonomy" id="56493"/>
    <lineage>
        <taxon>Eukaryota</taxon>
        <taxon>Fungi</taxon>
        <taxon>Dikarya</taxon>
        <taxon>Basidiomycota</taxon>
        <taxon>Agaricomycotina</taxon>
        <taxon>Agaricomycetes</taxon>
        <taxon>Thelephorales</taxon>
        <taxon>Thelephoraceae</taxon>
        <taxon>Thelephora</taxon>
    </lineage>
</organism>
<feature type="compositionally biased region" description="Polar residues" evidence="1">
    <location>
        <begin position="158"/>
        <end position="176"/>
    </location>
</feature>
<evidence type="ECO:0000313" key="3">
    <source>
        <dbReference type="Proteomes" id="UP000736335"/>
    </source>
</evidence>
<sequence length="211" mass="22838">MNTRKKNKSARPGIPDMSPSMLALAGLLKVRQPAKKKLTKDQTIAALRDELRAAQESMIASSLATDDLDAGGDTEPTTDVEELETTAGGKKRKASGLPGSASKLKRSRAVNPFEFSSRAHSGATGLVDNWRSRIAPLHGTPPPRSSSSGFLSQDHETMLQSPMSSRVLTSMSTRSDLSFEENPLPTYTLPKIVRGGSTIYPRVKDLPEHIR</sequence>
<accession>A0A9P6H4X3</accession>
<gene>
    <name evidence="2" type="ORF">BJ322DRAFT_1025213</name>
</gene>
<proteinExistence type="predicted"/>
<evidence type="ECO:0000256" key="1">
    <source>
        <dbReference type="SAM" id="MobiDB-lite"/>
    </source>
</evidence>
<name>A0A9P6H4X3_9AGAM</name>